<evidence type="ECO:0000259" key="5">
    <source>
        <dbReference type="Pfam" id="PF00135"/>
    </source>
</evidence>
<sequence>MMRHVFSCLILCFLASLTYASEEDMVVVTNSGPIRGKRLTTASGMVTAFLGIPYAEPPLGTLRFKKPLPHEPWSHILEATNYGNSCYQESTERSSYPAEVYSEATLQLSEDCLFLNLWVPHPRPTTPIPVFVWIHGGGFVQGSGSLDRSVLAATENIIVASMNYRLGSLGFLYLPPDAPGNAGLWDQQLALSWLRENMAAFGGDPSRITIGGQSAGGASVGFHLLSPASQPIFAQATVQSGATISPWAWVNPEEAKVRGRTLGQILDCTEEEEEEDDRAVVQCLQRKEPGTLVQKSSTMGQNVLFNFPFVPTTDGEFLPDDPQKLLEAGSFLAKPVLTGFTPDEGTIFLFESPGFSLYNESLISYKQLLEGLRLLLPEAPEIVIKAAALIYSGGEQGEARYRDAMIRASGDYAFLCPVASVANRMAEAGSPVFAYIFTHRPAFIVAPDWIGVPHCAELPYLFVSILSTLDGNATNSDEEEILSQRVMQYWGQFIRTGSPDGGSGKEWPLYTGQNFFRIGTEQDQAEETSPTFYCDFWKLLALGKSQCTTQTQWLEDSFTGRMSENQRGYEEPPPPSFTA</sequence>
<organism evidence="6 7">
    <name type="scientific">Pogona vitticeps</name>
    <name type="common">central bearded dragon</name>
    <dbReference type="NCBI Taxonomy" id="103695"/>
    <lineage>
        <taxon>Eukaryota</taxon>
        <taxon>Metazoa</taxon>
        <taxon>Chordata</taxon>
        <taxon>Craniata</taxon>
        <taxon>Vertebrata</taxon>
        <taxon>Euteleostomi</taxon>
        <taxon>Lepidosauria</taxon>
        <taxon>Squamata</taxon>
        <taxon>Bifurcata</taxon>
        <taxon>Unidentata</taxon>
        <taxon>Episquamata</taxon>
        <taxon>Toxicofera</taxon>
        <taxon>Iguania</taxon>
        <taxon>Acrodonta</taxon>
        <taxon>Agamidae</taxon>
        <taxon>Amphibolurinae</taxon>
        <taxon>Pogona</taxon>
    </lineage>
</organism>
<dbReference type="Gene3D" id="3.40.50.1820">
    <property type="entry name" value="alpha/beta hydrolase"/>
    <property type="match status" value="1"/>
</dbReference>
<dbReference type="PROSITE" id="PS00941">
    <property type="entry name" value="CARBOXYLESTERASE_B_2"/>
    <property type="match status" value="1"/>
</dbReference>
<evidence type="ECO:0000256" key="3">
    <source>
        <dbReference type="ARBA" id="ARBA00022801"/>
    </source>
</evidence>
<dbReference type="InterPro" id="IPR002018">
    <property type="entry name" value="CarbesteraseB"/>
</dbReference>
<evidence type="ECO:0000256" key="2">
    <source>
        <dbReference type="ARBA" id="ARBA00022487"/>
    </source>
</evidence>
<feature type="chain" id="PRO_5045010678" description="Carboxylic ester hydrolase" evidence="4">
    <location>
        <begin position="21"/>
        <end position="579"/>
    </location>
</feature>
<evidence type="ECO:0000313" key="6">
    <source>
        <dbReference type="Proteomes" id="UP001652642"/>
    </source>
</evidence>
<protein>
    <recommendedName>
        <fullName evidence="4">Carboxylic ester hydrolase</fullName>
        <ecNumber evidence="4">3.1.1.-</ecNumber>
    </recommendedName>
</protein>
<dbReference type="EC" id="3.1.1.-" evidence="4"/>
<feature type="domain" description="Carboxylesterase type B" evidence="5">
    <location>
        <begin position="24"/>
        <end position="537"/>
    </location>
</feature>
<accession>A0ABM5FIQ3</accession>
<keyword evidence="3 4" id="KW-0378">Hydrolase</keyword>
<dbReference type="PROSITE" id="PS00122">
    <property type="entry name" value="CARBOXYLESTERASE_B_1"/>
    <property type="match status" value="1"/>
</dbReference>
<dbReference type="PANTHER" id="PTHR43918">
    <property type="entry name" value="ACETYLCHOLINESTERASE"/>
    <property type="match status" value="1"/>
</dbReference>
<keyword evidence="2" id="KW-0719">Serine esterase</keyword>
<keyword evidence="6" id="KW-1185">Reference proteome</keyword>
<dbReference type="Proteomes" id="UP001652642">
    <property type="component" value="Chromosome 2"/>
</dbReference>
<keyword evidence="4" id="KW-0732">Signal</keyword>
<evidence type="ECO:0000313" key="7">
    <source>
        <dbReference type="RefSeq" id="XP_072845287.1"/>
    </source>
</evidence>
<dbReference type="GeneID" id="110071630"/>
<dbReference type="InterPro" id="IPR019826">
    <property type="entry name" value="Carboxylesterase_B_AS"/>
</dbReference>
<proteinExistence type="inferred from homology"/>
<dbReference type="Pfam" id="PF00135">
    <property type="entry name" value="COesterase"/>
    <property type="match status" value="1"/>
</dbReference>
<comment type="similarity">
    <text evidence="1 4">Belongs to the type-B carboxylesterase/lipase family.</text>
</comment>
<dbReference type="RefSeq" id="XP_072845287.1">
    <property type="nucleotide sequence ID" value="XM_072989186.1"/>
</dbReference>
<dbReference type="InterPro" id="IPR050654">
    <property type="entry name" value="AChE-related_enzymes"/>
</dbReference>
<dbReference type="SUPFAM" id="SSF53474">
    <property type="entry name" value="alpha/beta-Hydrolases"/>
    <property type="match status" value="1"/>
</dbReference>
<dbReference type="InterPro" id="IPR029058">
    <property type="entry name" value="AB_hydrolase_fold"/>
</dbReference>
<evidence type="ECO:0000256" key="4">
    <source>
        <dbReference type="RuleBase" id="RU361235"/>
    </source>
</evidence>
<name>A0ABM5FIQ3_9SAUR</name>
<feature type="signal peptide" evidence="4">
    <location>
        <begin position="1"/>
        <end position="20"/>
    </location>
</feature>
<dbReference type="PANTHER" id="PTHR43918:SF4">
    <property type="entry name" value="CARBOXYLIC ESTER HYDROLASE"/>
    <property type="match status" value="1"/>
</dbReference>
<dbReference type="InterPro" id="IPR019819">
    <property type="entry name" value="Carboxylesterase_B_CS"/>
</dbReference>
<reference evidence="6" key="1">
    <citation type="submission" date="2025-05" db="UniProtKB">
        <authorList>
            <consortium name="RefSeq"/>
        </authorList>
    </citation>
    <scope>NUCLEOTIDE SEQUENCE [LARGE SCALE GENOMIC DNA]</scope>
</reference>
<evidence type="ECO:0000256" key="1">
    <source>
        <dbReference type="ARBA" id="ARBA00005964"/>
    </source>
</evidence>
<gene>
    <name evidence="7" type="primary">LOC110071630</name>
</gene>
<reference evidence="7" key="2">
    <citation type="submission" date="2025-08" db="UniProtKB">
        <authorList>
            <consortium name="RefSeq"/>
        </authorList>
    </citation>
    <scope>IDENTIFICATION</scope>
</reference>